<keyword evidence="1" id="KW-0812">Transmembrane</keyword>
<keyword evidence="3" id="KW-1185">Reference proteome</keyword>
<evidence type="ECO:0008006" key="4">
    <source>
        <dbReference type="Google" id="ProtNLM"/>
    </source>
</evidence>
<keyword evidence="1" id="KW-0472">Membrane</keyword>
<reference evidence="3" key="1">
    <citation type="journal article" date="2019" name="Int. J. Syst. Evol. Microbiol.">
        <title>The Global Catalogue of Microorganisms (GCM) 10K type strain sequencing project: providing services to taxonomists for standard genome sequencing and annotation.</title>
        <authorList>
            <consortium name="The Broad Institute Genomics Platform"/>
            <consortium name="The Broad Institute Genome Sequencing Center for Infectious Disease"/>
            <person name="Wu L."/>
            <person name="Ma J."/>
        </authorList>
    </citation>
    <scope>NUCLEOTIDE SEQUENCE [LARGE SCALE GENOMIC DNA]</scope>
    <source>
        <strain evidence="3">JCM 19635</strain>
    </source>
</reference>
<keyword evidence="1" id="KW-1133">Transmembrane helix</keyword>
<sequence length="88" mass="9624">MTPFASIPSSPPTSTYGHLPEFIGGVKLGFVIGAPIVALGIIQLSDNSKQTEEQAISQYMQVHALPRKLAKRLRPEHFLPPNSPSPYR</sequence>
<name>A0ABW2U9W4_9BACT</name>
<accession>A0ABW2U9W4</accession>
<protein>
    <recommendedName>
        <fullName evidence="4">YtxH domain-containing protein</fullName>
    </recommendedName>
</protein>
<gene>
    <name evidence="2" type="ORF">ACFQT0_25330</name>
</gene>
<feature type="transmembrane region" description="Helical" evidence="1">
    <location>
        <begin position="22"/>
        <end position="42"/>
    </location>
</feature>
<proteinExistence type="predicted"/>
<dbReference type="Proteomes" id="UP001596513">
    <property type="component" value="Unassembled WGS sequence"/>
</dbReference>
<organism evidence="2 3">
    <name type="scientific">Hymenobacter humi</name>
    <dbReference type="NCBI Taxonomy" id="1411620"/>
    <lineage>
        <taxon>Bacteria</taxon>
        <taxon>Pseudomonadati</taxon>
        <taxon>Bacteroidota</taxon>
        <taxon>Cytophagia</taxon>
        <taxon>Cytophagales</taxon>
        <taxon>Hymenobacteraceae</taxon>
        <taxon>Hymenobacter</taxon>
    </lineage>
</organism>
<evidence type="ECO:0000313" key="2">
    <source>
        <dbReference type="EMBL" id="MFC7670313.1"/>
    </source>
</evidence>
<dbReference type="EMBL" id="JBHTEK010000001">
    <property type="protein sequence ID" value="MFC7670313.1"/>
    <property type="molecule type" value="Genomic_DNA"/>
</dbReference>
<evidence type="ECO:0000313" key="3">
    <source>
        <dbReference type="Proteomes" id="UP001596513"/>
    </source>
</evidence>
<comment type="caution">
    <text evidence="2">The sequence shown here is derived from an EMBL/GenBank/DDBJ whole genome shotgun (WGS) entry which is preliminary data.</text>
</comment>
<dbReference type="RefSeq" id="WP_380205766.1">
    <property type="nucleotide sequence ID" value="NZ_JBHTEK010000001.1"/>
</dbReference>
<evidence type="ECO:0000256" key="1">
    <source>
        <dbReference type="SAM" id="Phobius"/>
    </source>
</evidence>